<dbReference type="PANTHER" id="PTHR36223:SF1">
    <property type="entry name" value="TRANSCRIPTION ELONGATION FACTOR EAF N-TERMINAL DOMAIN-CONTAINING PROTEIN"/>
    <property type="match status" value="1"/>
</dbReference>
<dbReference type="STRING" id="50376.A0A517LKF7"/>
<dbReference type="AlphaFoldDB" id="A0A517LKF7"/>
<accession>A0A517LKF7</accession>
<keyword evidence="4" id="KW-1185">Reference proteome</keyword>
<dbReference type="InterPro" id="IPR057678">
    <property type="entry name" value="DUF7918"/>
</dbReference>
<evidence type="ECO:0000313" key="3">
    <source>
        <dbReference type="EMBL" id="QDS76123.1"/>
    </source>
</evidence>
<evidence type="ECO:0000313" key="4">
    <source>
        <dbReference type="Proteomes" id="UP000316270"/>
    </source>
</evidence>
<feature type="region of interest" description="Disordered" evidence="1">
    <location>
        <begin position="289"/>
        <end position="325"/>
    </location>
</feature>
<sequence length="341" mass="38800">MAIHPDIPGLEVEIIVDGQVAKEYDQPTEEEVDASVIALDSSAPGQDSSPASSQSGVVAMDETIRYIEAKADVNFAFRFRVKPGFMYPNHDLRFMINVDGVISERKTFGKDEIAGGRDLHLDSVRLVQNGTGIRRKFLFAELKTDDSGIDQNLLEKTKKMGRITCKVYRVQLYNERSDTQPSRHWRQNINNDNTILPEKALKGRSLSCRTSLDSAEPIHQQLRIKRSVQYIDSINKPLATFVFRYGSIEDLHKQFIVPRPAEPSIDDMSAIQLRQYAAKLKADLEKQERLNRRRAQNTEQRVLKRDAEEEDEITGPEGSNSFKRRHIITQVQEIDLTGDSD</sequence>
<gene>
    <name evidence="3" type="ORF">FKW77_006843</name>
</gene>
<evidence type="ECO:0000259" key="2">
    <source>
        <dbReference type="Pfam" id="PF25534"/>
    </source>
</evidence>
<evidence type="ECO:0000256" key="1">
    <source>
        <dbReference type="SAM" id="MobiDB-lite"/>
    </source>
</evidence>
<dbReference type="Pfam" id="PF25534">
    <property type="entry name" value="DUF7918"/>
    <property type="match status" value="1"/>
</dbReference>
<protein>
    <recommendedName>
        <fullName evidence="2">DUF7918 domain-containing protein</fullName>
    </recommendedName>
</protein>
<name>A0A517LKF7_9PEZI</name>
<reference evidence="3 4" key="1">
    <citation type="submission" date="2019-07" db="EMBL/GenBank/DDBJ databases">
        <title>Finished genome of Venturia effusa.</title>
        <authorList>
            <person name="Young C.A."/>
            <person name="Cox M.P."/>
            <person name="Ganley A.R.D."/>
            <person name="David W.J."/>
        </authorList>
    </citation>
    <scope>NUCLEOTIDE SEQUENCE [LARGE SCALE GENOMIC DNA]</scope>
    <source>
        <strain evidence="4">albino</strain>
    </source>
</reference>
<organism evidence="3 4">
    <name type="scientific">Venturia effusa</name>
    <dbReference type="NCBI Taxonomy" id="50376"/>
    <lineage>
        <taxon>Eukaryota</taxon>
        <taxon>Fungi</taxon>
        <taxon>Dikarya</taxon>
        <taxon>Ascomycota</taxon>
        <taxon>Pezizomycotina</taxon>
        <taxon>Dothideomycetes</taxon>
        <taxon>Pleosporomycetidae</taxon>
        <taxon>Venturiales</taxon>
        <taxon>Venturiaceae</taxon>
        <taxon>Venturia</taxon>
    </lineage>
</organism>
<dbReference type="OrthoDB" id="3364132at2759"/>
<feature type="domain" description="DUF7918" evidence="2">
    <location>
        <begin position="9"/>
        <end position="259"/>
    </location>
</feature>
<dbReference type="PANTHER" id="PTHR36223">
    <property type="entry name" value="BETA-LACTAMASE-TYPE TRANSPEPTIDASE FOLD DOMAIN CONTAINING PROTEIN"/>
    <property type="match status" value="1"/>
</dbReference>
<dbReference type="Proteomes" id="UP000316270">
    <property type="component" value="Chromosome 14"/>
</dbReference>
<dbReference type="EMBL" id="CP042198">
    <property type="protein sequence ID" value="QDS76123.1"/>
    <property type="molecule type" value="Genomic_DNA"/>
</dbReference>
<proteinExistence type="predicted"/>